<dbReference type="AlphaFoldDB" id="A0A7S4LHU9"/>
<sequence length="390" mass="42902">MPQLLLVGAPDFLTDEDVRNKITIDFDVLVSAVTRSPEGIYVTIHNAAAADLVFAAGCLKFKGVDYTLQWHATPCHEHPATKFDDIQRDIQRPMSDLVRNTTSCTVASTSGPSAFAHPMATPSLTAQSLAGEPPVVDAYASAEQVATQRSQDCAVYPVLRRLLFLCGVLCSLMHIAVGILNYTTKEGSDTSPYTTLSRYFFPFWMIILGAFLLHAEAVHLRIRIIEQHRHRCVPTPLFHQRCSRGIMYIFVGALELDYGEFSIFMGFLSITLGVLNISFFVWGCWHDFDCMSCLAGSQEVAPPVAPTEPQVLESDAAMVTTEHSLSHVSEWQRSHEPPASDTTPISEAYTGVAVVAAPKPQPSKHPSLDAMALLEKQHKDSLGSNVTYFD</sequence>
<reference evidence="2" key="1">
    <citation type="submission" date="2021-01" db="EMBL/GenBank/DDBJ databases">
        <authorList>
            <person name="Corre E."/>
            <person name="Pelletier E."/>
            <person name="Niang G."/>
            <person name="Scheremetjew M."/>
            <person name="Finn R."/>
            <person name="Kale V."/>
            <person name="Holt S."/>
            <person name="Cochrane G."/>
            <person name="Meng A."/>
            <person name="Brown T."/>
            <person name="Cohen L."/>
        </authorList>
    </citation>
    <scope>NUCLEOTIDE SEQUENCE</scope>
    <source>
        <strain evidence="2">CCMP1594</strain>
    </source>
</reference>
<dbReference type="EMBL" id="HBJA01120085">
    <property type="protein sequence ID" value="CAE0830025.1"/>
    <property type="molecule type" value="Transcribed_RNA"/>
</dbReference>
<feature type="transmembrane region" description="Helical" evidence="1">
    <location>
        <begin position="263"/>
        <end position="283"/>
    </location>
</feature>
<name>A0A7S4LHU9_9EUGL</name>
<evidence type="ECO:0000256" key="1">
    <source>
        <dbReference type="SAM" id="Phobius"/>
    </source>
</evidence>
<proteinExistence type="predicted"/>
<organism evidence="2">
    <name type="scientific">Eutreptiella gymnastica</name>
    <dbReference type="NCBI Taxonomy" id="73025"/>
    <lineage>
        <taxon>Eukaryota</taxon>
        <taxon>Discoba</taxon>
        <taxon>Euglenozoa</taxon>
        <taxon>Euglenida</taxon>
        <taxon>Spirocuta</taxon>
        <taxon>Euglenophyceae</taxon>
        <taxon>Eutreptiales</taxon>
        <taxon>Eutreptiaceae</taxon>
        <taxon>Eutreptiella</taxon>
    </lineage>
</organism>
<keyword evidence="1" id="KW-0812">Transmembrane</keyword>
<accession>A0A7S4LHU9</accession>
<gene>
    <name evidence="2" type="ORF">EGYM00163_LOCUS41305</name>
</gene>
<feature type="transmembrane region" description="Helical" evidence="1">
    <location>
        <begin position="203"/>
        <end position="222"/>
    </location>
</feature>
<feature type="transmembrane region" description="Helical" evidence="1">
    <location>
        <begin position="162"/>
        <end position="183"/>
    </location>
</feature>
<protein>
    <submittedName>
        <fullName evidence="2">Uncharacterized protein</fullName>
    </submittedName>
</protein>
<keyword evidence="1" id="KW-1133">Transmembrane helix</keyword>
<evidence type="ECO:0000313" key="2">
    <source>
        <dbReference type="EMBL" id="CAE0830025.1"/>
    </source>
</evidence>
<keyword evidence="1" id="KW-0472">Membrane</keyword>